<gene>
    <name evidence="2" type="ORF">C8D93_1063</name>
</gene>
<name>A0A318E6E9_9GAMM</name>
<evidence type="ECO:0000256" key="1">
    <source>
        <dbReference type="SAM" id="MobiDB-lite"/>
    </source>
</evidence>
<accession>A0A318E6E9</accession>
<feature type="compositionally biased region" description="Pro residues" evidence="1">
    <location>
        <begin position="44"/>
        <end position="56"/>
    </location>
</feature>
<comment type="caution">
    <text evidence="2">The sequence shown here is derived from an EMBL/GenBank/DDBJ whole genome shotgun (WGS) entry which is preliminary data.</text>
</comment>
<evidence type="ECO:0008006" key="4">
    <source>
        <dbReference type="Google" id="ProtNLM"/>
    </source>
</evidence>
<evidence type="ECO:0000313" key="3">
    <source>
        <dbReference type="Proteomes" id="UP000248330"/>
    </source>
</evidence>
<dbReference type="EMBL" id="QICN01000006">
    <property type="protein sequence ID" value="PXV67030.1"/>
    <property type="molecule type" value="Genomic_DNA"/>
</dbReference>
<dbReference type="AlphaFoldDB" id="A0A318E6E9"/>
<organism evidence="2 3">
    <name type="scientific">Sinimarinibacterium flocculans</name>
    <dbReference type="NCBI Taxonomy" id="985250"/>
    <lineage>
        <taxon>Bacteria</taxon>
        <taxon>Pseudomonadati</taxon>
        <taxon>Pseudomonadota</taxon>
        <taxon>Gammaproteobacteria</taxon>
        <taxon>Nevskiales</taxon>
        <taxon>Nevskiaceae</taxon>
        <taxon>Sinimarinibacterium</taxon>
    </lineage>
</organism>
<reference evidence="2 3" key="1">
    <citation type="submission" date="2018-04" db="EMBL/GenBank/DDBJ databases">
        <title>Genomic Encyclopedia of Type Strains, Phase IV (KMG-IV): sequencing the most valuable type-strain genomes for metagenomic binning, comparative biology and taxonomic classification.</title>
        <authorList>
            <person name="Goeker M."/>
        </authorList>
    </citation>
    <scope>NUCLEOTIDE SEQUENCE [LARGE SCALE GENOMIC DNA]</scope>
    <source>
        <strain evidence="2 3">DSM 104150</strain>
    </source>
</reference>
<dbReference type="Proteomes" id="UP000248330">
    <property type="component" value="Unassembled WGS sequence"/>
</dbReference>
<evidence type="ECO:0000313" key="2">
    <source>
        <dbReference type="EMBL" id="PXV67030.1"/>
    </source>
</evidence>
<feature type="region of interest" description="Disordered" evidence="1">
    <location>
        <begin position="38"/>
        <end position="65"/>
    </location>
</feature>
<proteinExistence type="predicted"/>
<protein>
    <recommendedName>
        <fullName evidence="4">Lipoprotein</fullName>
    </recommendedName>
</protein>
<keyword evidence="3" id="KW-1185">Reference proteome</keyword>
<sequence length="92" mass="8511">MQGKLGAGSAGHVPAKGRRAAAAVGAAVLLAGLAACGGSDPLAGPNPGPTPAPGPDAGPVTPVMRCAPGADVDIASSDCAPASRTTGEGVRS</sequence>